<accession>A0A191ZDY1</accession>
<feature type="transmembrane region" description="Helical" evidence="2">
    <location>
        <begin position="37"/>
        <end position="60"/>
    </location>
</feature>
<feature type="transmembrane region" description="Helical" evidence="2">
    <location>
        <begin position="164"/>
        <end position="185"/>
    </location>
</feature>
<evidence type="ECO:0000256" key="2">
    <source>
        <dbReference type="SAM" id="Phobius"/>
    </source>
</evidence>
<dbReference type="Pfam" id="PF03929">
    <property type="entry name" value="PepSY_TM"/>
    <property type="match status" value="1"/>
</dbReference>
<keyword evidence="2" id="KW-1133">Transmembrane helix</keyword>
<dbReference type="STRING" id="1860122.A9404_00620"/>
<feature type="region of interest" description="Disordered" evidence="1">
    <location>
        <begin position="1"/>
        <end position="20"/>
    </location>
</feature>
<dbReference type="PANTHER" id="PTHR34219:SF1">
    <property type="entry name" value="PEPSY DOMAIN-CONTAINING PROTEIN"/>
    <property type="match status" value="1"/>
</dbReference>
<feature type="transmembrane region" description="Helical" evidence="2">
    <location>
        <begin position="206"/>
        <end position="228"/>
    </location>
</feature>
<dbReference type="PANTHER" id="PTHR34219">
    <property type="entry name" value="IRON-REGULATED INNER MEMBRANE PROTEIN-RELATED"/>
    <property type="match status" value="1"/>
</dbReference>
<evidence type="ECO:0000313" key="4">
    <source>
        <dbReference type="Proteomes" id="UP000078596"/>
    </source>
</evidence>
<dbReference type="OrthoDB" id="9791166at2"/>
<name>A0A191ZDY1_9GAMM</name>
<dbReference type="EMBL" id="CP016027">
    <property type="protein sequence ID" value="ANJ66081.1"/>
    <property type="molecule type" value="Genomic_DNA"/>
</dbReference>
<feature type="transmembrane region" description="Helical" evidence="2">
    <location>
        <begin position="401"/>
        <end position="425"/>
    </location>
</feature>
<organism evidence="3 4">
    <name type="scientific">Halothiobacillus diazotrophicus</name>
    <dbReference type="NCBI Taxonomy" id="1860122"/>
    <lineage>
        <taxon>Bacteria</taxon>
        <taxon>Pseudomonadati</taxon>
        <taxon>Pseudomonadota</taxon>
        <taxon>Gammaproteobacteria</taxon>
        <taxon>Chromatiales</taxon>
        <taxon>Halothiobacillaceae</taxon>
        <taxon>Halothiobacillus</taxon>
    </lineage>
</organism>
<protein>
    <recommendedName>
        <fullName evidence="5">Peptidase</fullName>
    </recommendedName>
</protein>
<keyword evidence="2" id="KW-0812">Transmembrane</keyword>
<evidence type="ECO:0008006" key="5">
    <source>
        <dbReference type="Google" id="ProtNLM"/>
    </source>
</evidence>
<sequence>MVMTEAQFEGSRSTRAVGDPAQPTVGKTYRRLWRWHFYAALLVIPFVLWQSGTGLLYLWANQWTAYQYPDLVHVHPDGAKHGLSDQVRTALATAPDRPVISIEVPPEPDRSTIVMLKGADGLPQPVFVDPYRDQVLGTLTPTHWLLGLSRQLHGGWPLGAPGSWLLELGNCWAIVMILTGLYLWWPRGRRHWLSGLVPRLGGGSRVFWRDLHGCVAAWFSIVVLAFLISALPWTKFWGGQILKPIQRATHQTSPAGFSPGGARPDQVLKALPALDQAMVRIQAEGLGNGLSARLSARPGSPWRIQTKAVDPLAEHVLLVSPTTGAVLRDVTRDQLPLIAGLVALGINLHQGDFGWVNRWGNTLVAVALIWVVISGFMSWLRRRPGQGVTAPAAPAARWPRWLVATAVVMSVLLPLFGLSVVLVLLTDWLWRKWRPPVGLSGRPA</sequence>
<dbReference type="InterPro" id="IPR005625">
    <property type="entry name" value="PepSY-ass_TM"/>
</dbReference>
<dbReference type="Proteomes" id="UP000078596">
    <property type="component" value="Chromosome"/>
</dbReference>
<keyword evidence="4" id="KW-1185">Reference proteome</keyword>
<evidence type="ECO:0000313" key="3">
    <source>
        <dbReference type="EMBL" id="ANJ66081.1"/>
    </source>
</evidence>
<dbReference type="AlphaFoldDB" id="A0A191ZDY1"/>
<gene>
    <name evidence="3" type="ORF">A9404_00620</name>
</gene>
<reference evidence="3 4" key="1">
    <citation type="submission" date="2016-06" db="EMBL/GenBank/DDBJ databases">
        <title>Insight into the functional genes involving in sulfur oxidation in Pearl River water.</title>
        <authorList>
            <person name="Luo J."/>
            <person name="Tan X."/>
            <person name="Lin W."/>
        </authorList>
    </citation>
    <scope>NUCLEOTIDE SEQUENCE [LARGE SCALE GENOMIC DNA]</scope>
    <source>
        <strain evidence="3 4">LS2</strain>
    </source>
</reference>
<feature type="transmembrane region" description="Helical" evidence="2">
    <location>
        <begin position="359"/>
        <end position="380"/>
    </location>
</feature>
<evidence type="ECO:0000256" key="1">
    <source>
        <dbReference type="SAM" id="MobiDB-lite"/>
    </source>
</evidence>
<dbReference type="KEGG" id="haz:A9404_00620"/>
<proteinExistence type="predicted"/>
<keyword evidence="2" id="KW-0472">Membrane</keyword>